<comment type="caution">
    <text evidence="1">The sequence shown here is derived from an EMBL/GenBank/DDBJ whole genome shotgun (WGS) entry which is preliminary data.</text>
</comment>
<dbReference type="Proteomes" id="UP001221898">
    <property type="component" value="Unassembled WGS sequence"/>
</dbReference>
<sequence length="98" mass="11246">MTSRGATPVGVCTDSGLRMGSCHNALGILETLQRRILPSAWNKRWRPGEDPWQLAGGLPVLQQQRWVRARTRETHAGRRQQFHCFPESLPAYFYQRKA</sequence>
<reference evidence="1" key="1">
    <citation type="journal article" date="2023" name="Science">
        <title>Genome structures resolve the early diversification of teleost fishes.</title>
        <authorList>
            <person name="Parey E."/>
            <person name="Louis A."/>
            <person name="Montfort J."/>
            <person name="Bouchez O."/>
            <person name="Roques C."/>
            <person name="Iampietro C."/>
            <person name="Lluch J."/>
            <person name="Castinel A."/>
            <person name="Donnadieu C."/>
            <person name="Desvignes T."/>
            <person name="Floi Bucao C."/>
            <person name="Jouanno E."/>
            <person name="Wen M."/>
            <person name="Mejri S."/>
            <person name="Dirks R."/>
            <person name="Jansen H."/>
            <person name="Henkel C."/>
            <person name="Chen W.J."/>
            <person name="Zahm M."/>
            <person name="Cabau C."/>
            <person name="Klopp C."/>
            <person name="Thompson A.W."/>
            <person name="Robinson-Rechavi M."/>
            <person name="Braasch I."/>
            <person name="Lecointre G."/>
            <person name="Bobe J."/>
            <person name="Postlethwait J.H."/>
            <person name="Berthelot C."/>
            <person name="Roest Crollius H."/>
            <person name="Guiguen Y."/>
        </authorList>
    </citation>
    <scope>NUCLEOTIDE SEQUENCE</scope>
    <source>
        <strain evidence="1">NC1722</strain>
    </source>
</reference>
<keyword evidence="2" id="KW-1185">Reference proteome</keyword>
<dbReference type="AlphaFoldDB" id="A0AAD7SS07"/>
<evidence type="ECO:0000313" key="1">
    <source>
        <dbReference type="EMBL" id="KAJ8407739.1"/>
    </source>
</evidence>
<dbReference type="EMBL" id="JAINUG010000037">
    <property type="protein sequence ID" value="KAJ8407739.1"/>
    <property type="molecule type" value="Genomic_DNA"/>
</dbReference>
<protein>
    <submittedName>
        <fullName evidence="1">Uncharacterized protein</fullName>
    </submittedName>
</protein>
<evidence type="ECO:0000313" key="2">
    <source>
        <dbReference type="Proteomes" id="UP001221898"/>
    </source>
</evidence>
<accession>A0AAD7SS07</accession>
<organism evidence="1 2">
    <name type="scientific">Aldrovandia affinis</name>
    <dbReference type="NCBI Taxonomy" id="143900"/>
    <lineage>
        <taxon>Eukaryota</taxon>
        <taxon>Metazoa</taxon>
        <taxon>Chordata</taxon>
        <taxon>Craniata</taxon>
        <taxon>Vertebrata</taxon>
        <taxon>Euteleostomi</taxon>
        <taxon>Actinopterygii</taxon>
        <taxon>Neopterygii</taxon>
        <taxon>Teleostei</taxon>
        <taxon>Notacanthiformes</taxon>
        <taxon>Halosauridae</taxon>
        <taxon>Aldrovandia</taxon>
    </lineage>
</organism>
<proteinExistence type="predicted"/>
<gene>
    <name evidence="1" type="ORF">AAFF_G00267830</name>
</gene>
<name>A0AAD7SS07_9TELE</name>